<feature type="region of interest" description="Disordered" evidence="1">
    <location>
        <begin position="1"/>
        <end position="74"/>
    </location>
</feature>
<organism evidence="2 3">
    <name type="scientific">Salix viminalis</name>
    <name type="common">Common osier</name>
    <name type="synonym">Basket willow</name>
    <dbReference type="NCBI Taxonomy" id="40686"/>
    <lineage>
        <taxon>Eukaryota</taxon>
        <taxon>Viridiplantae</taxon>
        <taxon>Streptophyta</taxon>
        <taxon>Embryophyta</taxon>
        <taxon>Tracheophyta</taxon>
        <taxon>Spermatophyta</taxon>
        <taxon>Magnoliopsida</taxon>
        <taxon>eudicotyledons</taxon>
        <taxon>Gunneridae</taxon>
        <taxon>Pentapetalae</taxon>
        <taxon>rosids</taxon>
        <taxon>fabids</taxon>
        <taxon>Malpighiales</taxon>
        <taxon>Salicaceae</taxon>
        <taxon>Saliceae</taxon>
        <taxon>Salix</taxon>
    </lineage>
</organism>
<dbReference type="AlphaFoldDB" id="A0A9Q0UJI6"/>
<gene>
    <name evidence="2" type="ORF">OIU85_021990</name>
</gene>
<dbReference type="Proteomes" id="UP001151529">
    <property type="component" value="Chromosome 2"/>
</dbReference>
<feature type="compositionally biased region" description="Basic residues" evidence="1">
    <location>
        <begin position="58"/>
        <end position="67"/>
    </location>
</feature>
<keyword evidence="3" id="KW-1185">Reference proteome</keyword>
<evidence type="ECO:0000313" key="3">
    <source>
        <dbReference type="Proteomes" id="UP001151529"/>
    </source>
</evidence>
<reference evidence="2" key="2">
    <citation type="journal article" date="2023" name="Int. J. Mol. Sci.">
        <title>De Novo Assembly and Annotation of 11 Diverse Shrub Willow (Salix) Genomes Reveals Novel Gene Organization in Sex-Linked Regions.</title>
        <authorList>
            <person name="Hyden B."/>
            <person name="Feng K."/>
            <person name="Yates T.B."/>
            <person name="Jawdy S."/>
            <person name="Cereghino C."/>
            <person name="Smart L.B."/>
            <person name="Muchero W."/>
        </authorList>
    </citation>
    <scope>NUCLEOTIDE SEQUENCE [LARGE SCALE GENOMIC DNA]</scope>
    <source>
        <tissue evidence="2">Shoot tip</tissue>
    </source>
</reference>
<name>A0A9Q0UJI6_SALVM</name>
<sequence length="74" mass="7951">MKSARARQPPESSRPGPSQAEGPRPQGFAGPRSLGLQSKCQGRNSREGFQAQAQAQGRRPRGPKCPRLRAQADA</sequence>
<protein>
    <submittedName>
        <fullName evidence="2">Uncharacterized protein</fullName>
    </submittedName>
</protein>
<comment type="caution">
    <text evidence="2">The sequence shown here is derived from an EMBL/GenBank/DDBJ whole genome shotgun (WGS) entry which is preliminary data.</text>
</comment>
<accession>A0A9Q0UJI6</accession>
<dbReference type="EMBL" id="JAPFFL010000004">
    <property type="protein sequence ID" value="KAJ6731284.1"/>
    <property type="molecule type" value="Genomic_DNA"/>
</dbReference>
<evidence type="ECO:0000256" key="1">
    <source>
        <dbReference type="SAM" id="MobiDB-lite"/>
    </source>
</evidence>
<evidence type="ECO:0000313" key="2">
    <source>
        <dbReference type="EMBL" id="KAJ6731284.1"/>
    </source>
</evidence>
<reference evidence="2" key="1">
    <citation type="submission" date="2022-11" db="EMBL/GenBank/DDBJ databases">
        <authorList>
            <person name="Hyden B.L."/>
            <person name="Feng K."/>
            <person name="Yates T."/>
            <person name="Jawdy S."/>
            <person name="Smart L.B."/>
            <person name="Muchero W."/>
        </authorList>
    </citation>
    <scope>NUCLEOTIDE SEQUENCE</scope>
    <source>
        <tissue evidence="2">Shoot tip</tissue>
    </source>
</reference>
<proteinExistence type="predicted"/>